<evidence type="ECO:0000313" key="2">
    <source>
        <dbReference type="EMBL" id="SAY44284.1"/>
    </source>
</evidence>
<dbReference type="AlphaFoldDB" id="A0A1C3HGU8"/>
<feature type="domain" description="HicB-like antitoxin of toxin-antitoxin system" evidence="1">
    <location>
        <begin position="5"/>
        <end position="84"/>
    </location>
</feature>
<reference evidence="2" key="1">
    <citation type="submission" date="2016-05" db="EMBL/GenBank/DDBJ databases">
        <authorList>
            <person name="Cock P.J.A."/>
            <person name="Cock P.J.A."/>
        </authorList>
    </citation>
    <scope>NUCLEOTIDE SEQUENCE</scope>
    <source>
        <strain evidence="2">PWN146_assembly</strain>
    </source>
</reference>
<organism evidence="2">
    <name type="scientific">Serratia marcescens</name>
    <dbReference type="NCBI Taxonomy" id="615"/>
    <lineage>
        <taxon>Bacteria</taxon>
        <taxon>Pseudomonadati</taxon>
        <taxon>Pseudomonadota</taxon>
        <taxon>Gammaproteobacteria</taxon>
        <taxon>Enterobacterales</taxon>
        <taxon>Yersiniaceae</taxon>
        <taxon>Serratia</taxon>
    </lineage>
</organism>
<protein>
    <submittedName>
        <fullName evidence="2">Antitoxin HicB</fullName>
    </submittedName>
</protein>
<dbReference type="InterPro" id="IPR031807">
    <property type="entry name" value="HicB-like"/>
</dbReference>
<gene>
    <name evidence="2" type="primary">hicB</name>
    <name evidence="2" type="ORF">PWN146_02986</name>
</gene>
<dbReference type="EMBL" id="LT575490">
    <property type="protein sequence ID" value="SAY44284.1"/>
    <property type="molecule type" value="Genomic_DNA"/>
</dbReference>
<proteinExistence type="predicted"/>
<name>A0A1C3HGU8_SERMA</name>
<dbReference type="Gene3D" id="3.30.160.250">
    <property type="match status" value="1"/>
</dbReference>
<accession>A0A1C3HGU8</accession>
<sequence length="145" mass="16251">MYSHYPAHYTFDSDSDAWQIGFHDFPEWQSACYKREDIELEAQESLLAAIAAAMDEGLPLPAPSPLQTDDLRVHLPALVALKIELHNAMLRKNTGKAELARKLGFNGGQMERLLDIGYASKVEALEQALYLLGYEVRVTISEVCQ</sequence>
<evidence type="ECO:0000259" key="1">
    <source>
        <dbReference type="Pfam" id="PF15970"/>
    </source>
</evidence>
<dbReference type="Pfam" id="PF15970">
    <property type="entry name" value="HicB-like_2"/>
    <property type="match status" value="1"/>
</dbReference>